<evidence type="ECO:0000313" key="2">
    <source>
        <dbReference type="Proteomes" id="UP000692954"/>
    </source>
</evidence>
<dbReference type="EMBL" id="CAJJDN010000171">
    <property type="protein sequence ID" value="CAD8126947.1"/>
    <property type="molecule type" value="Genomic_DNA"/>
</dbReference>
<dbReference type="AlphaFoldDB" id="A0A8S1RGZ4"/>
<comment type="caution">
    <text evidence="1">The sequence shown here is derived from an EMBL/GenBank/DDBJ whole genome shotgun (WGS) entry which is preliminary data.</text>
</comment>
<keyword evidence="2" id="KW-1185">Reference proteome</keyword>
<reference evidence="1" key="1">
    <citation type="submission" date="2021-01" db="EMBL/GenBank/DDBJ databases">
        <authorList>
            <consortium name="Genoscope - CEA"/>
            <person name="William W."/>
        </authorList>
    </citation>
    <scope>NUCLEOTIDE SEQUENCE</scope>
</reference>
<sequence length="45" mass="5394">MLLNICIFYSIFYINQIIKILECFQLFMLENRGSVLSYSVTVWLI</sequence>
<protein>
    <submittedName>
        <fullName evidence="1">Uncharacterized protein</fullName>
    </submittedName>
</protein>
<dbReference type="Proteomes" id="UP000692954">
    <property type="component" value="Unassembled WGS sequence"/>
</dbReference>
<gene>
    <name evidence="1" type="ORF">PSON_ATCC_30995.1.T1710127</name>
</gene>
<accession>A0A8S1RGZ4</accession>
<name>A0A8S1RGZ4_9CILI</name>
<proteinExistence type="predicted"/>
<evidence type="ECO:0000313" key="1">
    <source>
        <dbReference type="EMBL" id="CAD8126947.1"/>
    </source>
</evidence>
<organism evidence="1 2">
    <name type="scientific">Paramecium sonneborni</name>
    <dbReference type="NCBI Taxonomy" id="65129"/>
    <lineage>
        <taxon>Eukaryota</taxon>
        <taxon>Sar</taxon>
        <taxon>Alveolata</taxon>
        <taxon>Ciliophora</taxon>
        <taxon>Intramacronucleata</taxon>
        <taxon>Oligohymenophorea</taxon>
        <taxon>Peniculida</taxon>
        <taxon>Parameciidae</taxon>
        <taxon>Paramecium</taxon>
    </lineage>
</organism>